<dbReference type="Pfam" id="PF02653">
    <property type="entry name" value="BPD_transp_2"/>
    <property type="match status" value="1"/>
</dbReference>
<dbReference type="GO" id="GO:0005886">
    <property type="term" value="C:plasma membrane"/>
    <property type="evidence" value="ECO:0007669"/>
    <property type="project" value="UniProtKB-SubCell"/>
</dbReference>
<protein>
    <submittedName>
        <fullName evidence="10">Urea ABC transporter, permease protein urtB</fullName>
    </submittedName>
</protein>
<dbReference type="eggNOG" id="arCOG01271">
    <property type="taxonomic scope" value="Archaea"/>
</dbReference>
<dbReference type="GO" id="GO:0006865">
    <property type="term" value="P:amino acid transport"/>
    <property type="evidence" value="ECO:0007669"/>
    <property type="project" value="UniProtKB-KW"/>
</dbReference>
<evidence type="ECO:0000313" key="11">
    <source>
        <dbReference type="Proteomes" id="UP000016986"/>
    </source>
</evidence>
<dbReference type="PANTHER" id="PTHR11795">
    <property type="entry name" value="BRANCHED-CHAIN AMINO ACID TRANSPORT SYSTEM PERMEASE PROTEIN LIVH"/>
    <property type="match status" value="1"/>
</dbReference>
<gene>
    <name evidence="10" type="ORF">MBEHAL_0578</name>
</gene>
<evidence type="ECO:0000256" key="2">
    <source>
        <dbReference type="ARBA" id="ARBA00022448"/>
    </source>
</evidence>
<dbReference type="PANTHER" id="PTHR11795:SF447">
    <property type="entry name" value="ABC TRANSPORTER PERMEASE PROTEIN"/>
    <property type="match status" value="1"/>
</dbReference>
<evidence type="ECO:0000256" key="4">
    <source>
        <dbReference type="ARBA" id="ARBA00022692"/>
    </source>
</evidence>
<feature type="transmembrane region" description="Helical" evidence="9">
    <location>
        <begin position="139"/>
        <end position="159"/>
    </location>
</feature>
<keyword evidence="5" id="KW-0029">Amino-acid transport</keyword>
<feature type="transmembrane region" description="Helical" evidence="9">
    <location>
        <begin position="6"/>
        <end position="29"/>
    </location>
</feature>
<dbReference type="InterPro" id="IPR001851">
    <property type="entry name" value="ABC_transp_permease"/>
</dbReference>
<feature type="transmembrane region" description="Helical" evidence="9">
    <location>
        <begin position="61"/>
        <end position="85"/>
    </location>
</feature>
<keyword evidence="7 9" id="KW-0472">Membrane</keyword>
<keyword evidence="3" id="KW-1003">Cell membrane</keyword>
<comment type="caution">
    <text evidence="10">The sequence shown here is derived from an EMBL/GenBank/DDBJ whole genome shotgun (WGS) entry which is preliminary data.</text>
</comment>
<keyword evidence="11" id="KW-1185">Reference proteome</keyword>
<keyword evidence="2" id="KW-0813">Transport</keyword>
<evidence type="ECO:0000256" key="5">
    <source>
        <dbReference type="ARBA" id="ARBA00022970"/>
    </source>
</evidence>
<feature type="transmembrane region" description="Helical" evidence="9">
    <location>
        <begin position="253"/>
        <end position="277"/>
    </location>
</feature>
<comment type="subcellular location">
    <subcellularLocation>
        <location evidence="1">Cell membrane</location>
        <topology evidence="1">Multi-pass membrane protein</topology>
    </subcellularLocation>
</comment>
<feature type="transmembrane region" description="Helical" evidence="9">
    <location>
        <begin position="97"/>
        <end position="115"/>
    </location>
</feature>
<dbReference type="CDD" id="cd06582">
    <property type="entry name" value="TM_PBP1_LivH_like"/>
    <property type="match status" value="1"/>
</dbReference>
<accession>U3AAQ8</accession>
<keyword evidence="6 9" id="KW-1133">Transmembrane helix</keyword>
<evidence type="ECO:0000256" key="1">
    <source>
        <dbReference type="ARBA" id="ARBA00004651"/>
    </source>
</evidence>
<evidence type="ECO:0000313" key="10">
    <source>
        <dbReference type="EMBL" id="GAD51818.1"/>
    </source>
</evidence>
<evidence type="ECO:0000256" key="3">
    <source>
        <dbReference type="ARBA" id="ARBA00022475"/>
    </source>
</evidence>
<comment type="similarity">
    <text evidence="8">Belongs to the binding-protein-dependent transport system permease family. LivHM subfamily.</text>
</comment>
<organism evidence="10 11">
    <name type="scientific">Halarchaeum acidiphilum MH1-52-1</name>
    <dbReference type="NCBI Taxonomy" id="1261545"/>
    <lineage>
        <taxon>Archaea</taxon>
        <taxon>Methanobacteriati</taxon>
        <taxon>Methanobacteriota</taxon>
        <taxon>Stenosarchaea group</taxon>
        <taxon>Halobacteria</taxon>
        <taxon>Halobacteriales</taxon>
        <taxon>Halobacteriaceae</taxon>
    </lineage>
</organism>
<sequence length="292" mass="30997">MDVGTVVSVGLNAVSSILILAIIALGLGIIMGMMGVINLAHGSLMTIGAYTVWYFQSELGLGFWSGFVIAPFAAGLFGLALEYFVIRHLYDRLIDTLLATWGISLAVTEVIKMLAGDSGKSVANPIAGRLDLGVTTYPFYRVFLIVFTLAVILAVFGIFTRTNFGIRLRAVLQDDEAASLLGVSQRRTYQNAFVFGSALAGLAGAAVTPIVAVGPNLGTNYLIQAFLTIILGGATTPLSVLPGSAFIAGLSNIMSFLMQPVLAETLVLVFVVLIIIARPPVKRAVARWREVV</sequence>
<dbReference type="AlphaFoldDB" id="U3AAQ8"/>
<proteinExistence type="inferred from homology"/>
<keyword evidence="4 9" id="KW-0812">Transmembrane</keyword>
<dbReference type="EMBL" id="BATA01000009">
    <property type="protein sequence ID" value="GAD51818.1"/>
    <property type="molecule type" value="Genomic_DNA"/>
</dbReference>
<reference evidence="10 11" key="1">
    <citation type="submission" date="2013-09" db="EMBL/GenBank/DDBJ databases">
        <title>Whole genome sequencing of Halarchaeum acidiphilum strain MH1-52-1.</title>
        <authorList>
            <person name="Shimane Y."/>
            <person name="Minegishi H."/>
            <person name="Nishi S."/>
            <person name="Echigo A."/>
            <person name="Shuto A."/>
            <person name="Konishi M."/>
            <person name="Ito T."/>
            <person name="Ohkuma M."/>
            <person name="Ohta Y."/>
            <person name="Nagano Y."/>
            <person name="Tsubouchi T."/>
            <person name="Mori K."/>
            <person name="Usui K."/>
            <person name="Kamekura M."/>
            <person name="Usami R."/>
            <person name="Takaki Y."/>
            <person name="Hatada Y."/>
        </authorList>
    </citation>
    <scope>NUCLEOTIDE SEQUENCE [LARGE SCALE GENOMIC DNA]</scope>
    <source>
        <strain evidence="10 11">JCM 16109</strain>
    </source>
</reference>
<dbReference type="GO" id="GO:0022857">
    <property type="term" value="F:transmembrane transporter activity"/>
    <property type="evidence" value="ECO:0007669"/>
    <property type="project" value="InterPro"/>
</dbReference>
<name>U3AAQ8_9EURY</name>
<evidence type="ECO:0000256" key="7">
    <source>
        <dbReference type="ARBA" id="ARBA00023136"/>
    </source>
</evidence>
<dbReference type="InterPro" id="IPR052157">
    <property type="entry name" value="BCAA_transport_permease"/>
</dbReference>
<feature type="transmembrane region" description="Helical" evidence="9">
    <location>
        <begin position="192"/>
        <end position="215"/>
    </location>
</feature>
<evidence type="ECO:0000256" key="9">
    <source>
        <dbReference type="SAM" id="Phobius"/>
    </source>
</evidence>
<feature type="transmembrane region" description="Helical" evidence="9">
    <location>
        <begin position="221"/>
        <end position="241"/>
    </location>
</feature>
<dbReference type="Proteomes" id="UP000016986">
    <property type="component" value="Unassembled WGS sequence"/>
</dbReference>
<evidence type="ECO:0000256" key="6">
    <source>
        <dbReference type="ARBA" id="ARBA00022989"/>
    </source>
</evidence>
<evidence type="ECO:0000256" key="8">
    <source>
        <dbReference type="ARBA" id="ARBA00037998"/>
    </source>
</evidence>